<dbReference type="InterPro" id="IPR016788">
    <property type="entry name" value="YqfB"/>
</dbReference>
<name>A0A0B6AKP2_PRIM2</name>
<evidence type="ECO:0000256" key="2">
    <source>
        <dbReference type="SAM" id="Phobius"/>
    </source>
</evidence>
<feature type="compositionally biased region" description="Basic and acidic residues" evidence="1">
    <location>
        <begin position="65"/>
        <end position="78"/>
    </location>
</feature>
<dbReference type="Proteomes" id="UP000031829">
    <property type="component" value="Chromosome"/>
</dbReference>
<keyword evidence="2" id="KW-1133">Transmembrane helix</keyword>
<organism evidence="3 4">
    <name type="scientific">Priestia megaterium (strain ATCC 14581 / DSM 32 / CCUG 1817 / JCM 2506 / NBRC 15308 / NCIMB 9376 / NCTC 10342 / NRRL B-14308 / VKM B-512 / Ford 19)</name>
    <name type="common">Bacillus megaterium</name>
    <dbReference type="NCBI Taxonomy" id="1348623"/>
    <lineage>
        <taxon>Bacteria</taxon>
        <taxon>Bacillati</taxon>
        <taxon>Bacillota</taxon>
        <taxon>Bacilli</taxon>
        <taxon>Bacillales</taxon>
        <taxon>Bacillaceae</taxon>
        <taxon>Priestia</taxon>
    </lineage>
</organism>
<gene>
    <name evidence="3" type="ORF">BG04_1548</name>
</gene>
<evidence type="ECO:0000256" key="1">
    <source>
        <dbReference type="SAM" id="MobiDB-lite"/>
    </source>
</evidence>
<dbReference type="EMBL" id="CP009920">
    <property type="protein sequence ID" value="AJI25420.1"/>
    <property type="molecule type" value="Genomic_DNA"/>
</dbReference>
<evidence type="ECO:0000313" key="3">
    <source>
        <dbReference type="EMBL" id="AJI25420.1"/>
    </source>
</evidence>
<dbReference type="AlphaFoldDB" id="A0A0B6AKP2"/>
<dbReference type="PIRSF" id="PIRSF021361">
    <property type="entry name" value="UCP021361"/>
    <property type="match status" value="1"/>
</dbReference>
<sequence>MNIVETLIKLIINNAFIFVIVGGIIFNVVQRFIAQSKEEEQQRSKRAPMPPVNNPSRRERPRYRPVKEEPKTARREPETVLSAETNPLQEKLEELKNRSYHEPSIQKKITVDKPKITGEKNVFKPISRKEAVQGVVWSEILGPPKSKQRKYKR</sequence>
<dbReference type="RefSeq" id="WP_016765593.1">
    <property type="nucleotide sequence ID" value="NZ_BCVB01000008.1"/>
</dbReference>
<dbReference type="GeneID" id="93645014"/>
<protein>
    <submittedName>
        <fullName evidence="3">Putative oRF2 protein</fullName>
    </submittedName>
</protein>
<dbReference type="KEGG" id="bmeg:BG04_1548"/>
<keyword evidence="2" id="KW-0472">Membrane</keyword>
<proteinExistence type="predicted"/>
<dbReference type="HOGENOM" id="CLU_1648740_0_0_9"/>
<evidence type="ECO:0000313" key="4">
    <source>
        <dbReference type="Proteomes" id="UP000031829"/>
    </source>
</evidence>
<feature type="transmembrane region" description="Helical" evidence="2">
    <location>
        <begin position="6"/>
        <end position="29"/>
    </location>
</feature>
<reference evidence="3 4" key="1">
    <citation type="journal article" date="2015" name="Genome Announc.">
        <title>Complete genome sequences for 35 biothreat assay-relevant bacillus species.</title>
        <authorList>
            <person name="Johnson S.L."/>
            <person name="Daligault H.E."/>
            <person name="Davenport K.W."/>
            <person name="Jaissle J."/>
            <person name="Frey K.G."/>
            <person name="Ladner J.T."/>
            <person name="Broomall S.M."/>
            <person name="Bishop-Lilly K.A."/>
            <person name="Bruce D.C."/>
            <person name="Gibbons H.S."/>
            <person name="Coyne S.R."/>
            <person name="Lo C.C."/>
            <person name="Meincke L."/>
            <person name="Munk A.C."/>
            <person name="Koroleva G.I."/>
            <person name="Rosenzweig C.N."/>
            <person name="Palacios G.F."/>
            <person name="Redden C.L."/>
            <person name="Minogue T.D."/>
            <person name="Chain P.S."/>
        </authorList>
    </citation>
    <scope>NUCLEOTIDE SEQUENCE [LARGE SCALE GENOMIC DNA]</scope>
    <source>
        <strain evidence="4">ATCC 14581 / DSM 32 / JCM 2506 / NBRC 15308 / NCIMB 9376 / NCTC 10342 / NRRL B-14308 / VKM B-512</strain>
    </source>
</reference>
<keyword evidence="2" id="KW-0812">Transmembrane</keyword>
<accession>A0A0B6AKP2</accession>
<feature type="region of interest" description="Disordered" evidence="1">
    <location>
        <begin position="38"/>
        <end position="87"/>
    </location>
</feature>